<dbReference type="FunFam" id="3.90.230.10:FF:000002">
    <property type="entry name" value="Xaa-Pro aminopeptidase 3"/>
    <property type="match status" value="1"/>
</dbReference>
<dbReference type="InterPro" id="IPR007865">
    <property type="entry name" value="Aminopep_P_N"/>
</dbReference>
<dbReference type="InterPro" id="IPR052433">
    <property type="entry name" value="X-Pro_dipept-like"/>
</dbReference>
<dbReference type="GO" id="GO:0006508">
    <property type="term" value="P:proteolysis"/>
    <property type="evidence" value="ECO:0007669"/>
    <property type="project" value="TreeGrafter"/>
</dbReference>
<evidence type="ECO:0000256" key="5">
    <source>
        <dbReference type="ARBA" id="ARBA00023211"/>
    </source>
</evidence>
<evidence type="ECO:0000256" key="2">
    <source>
        <dbReference type="ARBA" id="ARBA00008766"/>
    </source>
</evidence>
<evidence type="ECO:0000256" key="3">
    <source>
        <dbReference type="ARBA" id="ARBA00022723"/>
    </source>
</evidence>
<dbReference type="EMBL" id="FQNF01000012">
    <property type="protein sequence ID" value="SGZ38817.1"/>
    <property type="molecule type" value="Genomic_DNA"/>
</dbReference>
<dbReference type="OrthoDB" id="10261878at2759"/>
<dbReference type="InterPro" id="IPR000994">
    <property type="entry name" value="Pept_M24"/>
</dbReference>
<dbReference type="CDD" id="cd01087">
    <property type="entry name" value="Prolidase"/>
    <property type="match status" value="1"/>
</dbReference>
<dbReference type="VEuPathDB" id="FungiDB:HGUI_01017"/>
<dbReference type="Gene3D" id="3.40.350.10">
    <property type="entry name" value="Creatinase/prolidase N-terminal domain"/>
    <property type="match status" value="1"/>
</dbReference>
<feature type="domain" description="Aminopeptidase P N-terminal" evidence="6">
    <location>
        <begin position="78"/>
        <end position="213"/>
    </location>
</feature>
<sequence length="543" mass="61911">MESLSGLGSVVLATSAITYAATKEFLSQKNKKKMTVSDIPGEVNTSSLIKELGFDPIKTRSVLLNKEKDPYAILNQKYPAKKHCENVVNKLQTITMPHKCAFLNFGNLVESIKYCDTNKPFRQKRYFYYLSGVDLPGCAIYYDISNKKLTLFLQDVDEDDIMWSGEPLSCEGALKKYDVDEVLYMKDLKGFLNKKNEEGVSNIFMDDLDNVPKDLDLNSLPVSVDSKEFLYAIDESRVIKDAYEIACVRKACEITDNCHLATMQAIPIETNEIHLQAEFTYHAIRQGSVSQGYEPICCSGTNCSTLHYVKNDENIKHRESILLDAGAEYKNYTADITRCFPINGKWTKEHREIYDVVLDVQTKVMEQIKPGVLWDDLQKLTHELIIDHLKRLGVFKKEFTNQEIYDRRASACFLPHGLGHQMGLDVHDVGGMANYDDTDPYFKNLRIRRALEPNMIITNEPGVYFNKYVIENLLMKFPERLETVNMDVVQKYAYVGGVRIEDDVLVTKDGYEVLSGITSDPEEIEKIVSSALKKGRSYFHNVV</sequence>
<proteinExistence type="inferred from homology"/>
<dbReference type="PANTHER" id="PTHR43226:SF1">
    <property type="entry name" value="XAA-PRO DIPEPTIDASE"/>
    <property type="match status" value="1"/>
</dbReference>
<evidence type="ECO:0000259" key="6">
    <source>
        <dbReference type="SMART" id="SM01011"/>
    </source>
</evidence>
<reference evidence="8" key="1">
    <citation type="submission" date="2016-11" db="EMBL/GenBank/DDBJ databases">
        <authorList>
            <person name="Guldener U."/>
        </authorList>
    </citation>
    <scope>NUCLEOTIDE SEQUENCE [LARGE SCALE GENOMIC DNA]</scope>
</reference>
<evidence type="ECO:0000313" key="8">
    <source>
        <dbReference type="Proteomes" id="UP000183365"/>
    </source>
</evidence>
<dbReference type="Proteomes" id="UP000183365">
    <property type="component" value="Unassembled WGS sequence"/>
</dbReference>
<keyword evidence="3" id="KW-0479">Metal-binding</keyword>
<evidence type="ECO:0000256" key="4">
    <source>
        <dbReference type="ARBA" id="ARBA00022801"/>
    </source>
</evidence>
<keyword evidence="5" id="KW-0464">Manganese</keyword>
<comment type="cofactor">
    <cofactor evidence="1">
        <name>Mn(2+)</name>
        <dbReference type="ChEBI" id="CHEBI:29035"/>
    </cofactor>
</comment>
<dbReference type="SUPFAM" id="SSF53092">
    <property type="entry name" value="Creatinase/prolidase N-terminal domain"/>
    <property type="match status" value="1"/>
</dbReference>
<dbReference type="SUPFAM" id="SSF55920">
    <property type="entry name" value="Creatinase/aminopeptidase"/>
    <property type="match status" value="1"/>
</dbReference>
<dbReference type="Pfam" id="PF00557">
    <property type="entry name" value="Peptidase_M24"/>
    <property type="match status" value="1"/>
</dbReference>
<dbReference type="InterPro" id="IPR029149">
    <property type="entry name" value="Creatin/AminoP/Spt16_N"/>
</dbReference>
<dbReference type="InterPro" id="IPR036005">
    <property type="entry name" value="Creatinase/aminopeptidase-like"/>
</dbReference>
<evidence type="ECO:0000313" key="7">
    <source>
        <dbReference type="EMBL" id="SGZ38817.1"/>
    </source>
</evidence>
<dbReference type="GO" id="GO:0070006">
    <property type="term" value="F:metalloaminopeptidase activity"/>
    <property type="evidence" value="ECO:0007669"/>
    <property type="project" value="InterPro"/>
</dbReference>
<dbReference type="GO" id="GO:0030145">
    <property type="term" value="F:manganese ion binding"/>
    <property type="evidence" value="ECO:0007669"/>
    <property type="project" value="InterPro"/>
</dbReference>
<dbReference type="AlphaFoldDB" id="A0A1L0CKB8"/>
<accession>A0A1L0CKB8</accession>
<protein>
    <submittedName>
        <fullName evidence="7">Related to putative Xaa-Pro dipeptidase</fullName>
    </submittedName>
</protein>
<dbReference type="SMART" id="SM01011">
    <property type="entry name" value="AMP_N"/>
    <property type="match status" value="1"/>
</dbReference>
<dbReference type="PANTHER" id="PTHR43226">
    <property type="entry name" value="XAA-PRO AMINOPEPTIDASE 3"/>
    <property type="match status" value="1"/>
</dbReference>
<gene>
    <name evidence="7" type="ORF">HGUI_01017</name>
</gene>
<dbReference type="Pfam" id="PF05195">
    <property type="entry name" value="AMP_N"/>
    <property type="match status" value="1"/>
</dbReference>
<keyword evidence="8" id="KW-1185">Reference proteome</keyword>
<dbReference type="Gene3D" id="3.90.230.10">
    <property type="entry name" value="Creatinase/methionine aminopeptidase superfamily"/>
    <property type="match status" value="1"/>
</dbReference>
<comment type="similarity">
    <text evidence="2">Belongs to the peptidase M24B family.</text>
</comment>
<keyword evidence="4" id="KW-0378">Hydrolase</keyword>
<organism evidence="7 8">
    <name type="scientific">Hanseniaspora guilliermondii</name>
    <dbReference type="NCBI Taxonomy" id="56406"/>
    <lineage>
        <taxon>Eukaryota</taxon>
        <taxon>Fungi</taxon>
        <taxon>Dikarya</taxon>
        <taxon>Ascomycota</taxon>
        <taxon>Saccharomycotina</taxon>
        <taxon>Saccharomycetes</taxon>
        <taxon>Saccharomycodales</taxon>
        <taxon>Saccharomycodaceae</taxon>
        <taxon>Hanseniaspora</taxon>
    </lineage>
</organism>
<name>A0A1L0CKB8_9ASCO</name>
<evidence type="ECO:0000256" key="1">
    <source>
        <dbReference type="ARBA" id="ARBA00001936"/>
    </source>
</evidence>